<keyword evidence="1" id="KW-0812">Transmembrane</keyword>
<name>A0A482W9Z0_ASBVE</name>
<reference evidence="2 3" key="1">
    <citation type="submission" date="2017-03" db="EMBL/GenBank/DDBJ databases">
        <title>Genome of the blue death feigning beetle - Asbolus verrucosus.</title>
        <authorList>
            <person name="Rider S.D."/>
        </authorList>
    </citation>
    <scope>NUCLEOTIDE SEQUENCE [LARGE SCALE GENOMIC DNA]</scope>
    <source>
        <strain evidence="2">Butters</strain>
        <tissue evidence="2">Head and leg muscle</tissue>
    </source>
</reference>
<evidence type="ECO:0000313" key="2">
    <source>
        <dbReference type="EMBL" id="RZC41966.1"/>
    </source>
</evidence>
<evidence type="ECO:0000313" key="3">
    <source>
        <dbReference type="Proteomes" id="UP000292052"/>
    </source>
</evidence>
<keyword evidence="3" id="KW-1185">Reference proteome</keyword>
<protein>
    <submittedName>
        <fullName evidence="2">Uncharacterized protein</fullName>
    </submittedName>
</protein>
<proteinExistence type="predicted"/>
<feature type="transmembrane region" description="Helical" evidence="1">
    <location>
        <begin position="33"/>
        <end position="51"/>
    </location>
</feature>
<gene>
    <name evidence="2" type="ORF">BDFB_009277</name>
</gene>
<sequence>MPDRILQGLFESALNKMKSLCFFGIQDLSTYPLSNMCGILSVDAWAIYFVLHRLWMSFDTKYRWHGMKYPR</sequence>
<feature type="non-terminal residue" evidence="2">
    <location>
        <position position="71"/>
    </location>
</feature>
<accession>A0A482W9Z0</accession>
<dbReference type="EMBL" id="QDEB01012420">
    <property type="protein sequence ID" value="RZC41966.1"/>
    <property type="molecule type" value="Genomic_DNA"/>
</dbReference>
<keyword evidence="1" id="KW-1133">Transmembrane helix</keyword>
<organism evidence="2 3">
    <name type="scientific">Asbolus verrucosus</name>
    <name type="common">Desert ironclad beetle</name>
    <dbReference type="NCBI Taxonomy" id="1661398"/>
    <lineage>
        <taxon>Eukaryota</taxon>
        <taxon>Metazoa</taxon>
        <taxon>Ecdysozoa</taxon>
        <taxon>Arthropoda</taxon>
        <taxon>Hexapoda</taxon>
        <taxon>Insecta</taxon>
        <taxon>Pterygota</taxon>
        <taxon>Neoptera</taxon>
        <taxon>Endopterygota</taxon>
        <taxon>Coleoptera</taxon>
        <taxon>Polyphaga</taxon>
        <taxon>Cucujiformia</taxon>
        <taxon>Tenebrionidae</taxon>
        <taxon>Pimeliinae</taxon>
        <taxon>Asbolus</taxon>
    </lineage>
</organism>
<dbReference type="AlphaFoldDB" id="A0A482W9Z0"/>
<evidence type="ECO:0000256" key="1">
    <source>
        <dbReference type="SAM" id="Phobius"/>
    </source>
</evidence>
<comment type="caution">
    <text evidence="2">The sequence shown here is derived from an EMBL/GenBank/DDBJ whole genome shotgun (WGS) entry which is preliminary data.</text>
</comment>
<keyword evidence="1" id="KW-0472">Membrane</keyword>
<dbReference type="Proteomes" id="UP000292052">
    <property type="component" value="Unassembled WGS sequence"/>
</dbReference>